<feature type="coiled-coil region" evidence="1">
    <location>
        <begin position="601"/>
        <end position="700"/>
    </location>
</feature>
<keyword evidence="5" id="KW-1185">Reference proteome</keyword>
<dbReference type="EMBL" id="JQCQ01000007">
    <property type="protein sequence ID" value="KRO25673.1"/>
    <property type="molecule type" value="Genomic_DNA"/>
</dbReference>
<evidence type="ECO:0000256" key="1">
    <source>
        <dbReference type="SAM" id="Coils"/>
    </source>
</evidence>
<dbReference type="PANTHER" id="PTHR41259">
    <property type="entry name" value="DOUBLE-STRAND BREAK REPAIR RAD50 ATPASE, PUTATIVE-RELATED"/>
    <property type="match status" value="1"/>
</dbReference>
<dbReference type="InterPro" id="IPR027417">
    <property type="entry name" value="P-loop_NTPase"/>
</dbReference>
<feature type="coiled-coil region" evidence="1">
    <location>
        <begin position="449"/>
        <end position="476"/>
    </location>
</feature>
<gene>
    <name evidence="4" type="ORF">IV88_GL001631</name>
</gene>
<sequence>MQIKKINIYGFGKFTDQSFAVDPQLQVFYGLNEAGKSTIRQFIFSILFGYASNRANEKALRYKPKVGNAYGGNLEVEYQGHDYRIERLDGKNGGQVTITDLENNEQISEDFVKTILGPIDQQTYQQLFGFNQTDLSDLSKLNQNDLQRKIIQMGAVGSDSWIELQDQFESESDKLFTPKGRVKPLNKLLKQYDDLSKKLRDMKAQLPSYFEYQKTSQDLDAQIKQVRNEQSEVSNKLNQTKNLLSKWDAYAELSDLEKQHVEESRSISEMDLNQVRQSFTRWQQLKKQSQETKKKVDLIQVEQQKQVLPDNAPEIIELDNQSNAVKDLIQSQKWLKNDIEETKAGLDELNQKYQFDLDTLSHLSDGEITTVRNNQRKLTENSRLVGEKQTEMLQQSQTKNNNLVPIVLGVGGVIALVLPINLPIKILLALILLGAAGWLFWKNGQNSPQNNIQDEIDALKQEASETENNLNQVKQSHQMNSVALDDILLVNNDVEKFQNLRSSYTNLIHQLSENNSVLDEFWSKFTRLYPDKEQKGTESIDFLNQQVDQIRRIKEQDKNNQTRLDYLQNELKQSLQNQSDESASIEAVMQVRPEQEQFEDLLKQKQNQQKALIRIQELKNQVDTTELEQLRVISNKSELESQLNSEQEQLTNLNSKEKELLDSKTEQIGNMTGQISSGDVEQTEQELIDLQQEITDDTEAWLTQKLSAQWIEKTLELATQGRLPKVVELAQKYFKQLTQNRYESFTLEKKRIETKRVDGVKFDLNELSRGTAEQLYVSLRLAFTEVVSDIVRLPIIIDDGFVSFDDQRLKIVFEILSQISVNNQIIYFTAKAEVESLVDQKRIIRLE</sequence>
<comment type="caution">
    <text evidence="4">The sequence shown here is derived from an EMBL/GenBank/DDBJ whole genome shotgun (WGS) entry which is preliminary data.</text>
</comment>
<dbReference type="InterPro" id="IPR038734">
    <property type="entry name" value="YhaN_AAA"/>
</dbReference>
<dbReference type="Pfam" id="PF13514">
    <property type="entry name" value="AAA_27"/>
    <property type="match status" value="1"/>
</dbReference>
<name>A0A0R2NIP9_9LACO</name>
<dbReference type="PANTHER" id="PTHR41259:SF1">
    <property type="entry name" value="DOUBLE-STRAND BREAK REPAIR RAD50 ATPASE, PUTATIVE-RELATED"/>
    <property type="match status" value="1"/>
</dbReference>
<proteinExistence type="predicted"/>
<keyword evidence="2" id="KW-0812">Transmembrane</keyword>
<protein>
    <submittedName>
        <fullName evidence="4">DNA repair ATPase</fullName>
    </submittedName>
</protein>
<evidence type="ECO:0000313" key="4">
    <source>
        <dbReference type="EMBL" id="KRO25673.1"/>
    </source>
</evidence>
<feature type="transmembrane region" description="Helical" evidence="2">
    <location>
        <begin position="402"/>
        <end position="419"/>
    </location>
</feature>
<accession>A0A0R2NIP9</accession>
<evidence type="ECO:0000313" key="5">
    <source>
        <dbReference type="Proteomes" id="UP000051249"/>
    </source>
</evidence>
<dbReference type="RefSeq" id="WP_057798541.1">
    <property type="nucleotide sequence ID" value="NZ_BJZZ01000007.1"/>
</dbReference>
<dbReference type="SUPFAM" id="SSF52540">
    <property type="entry name" value="P-loop containing nucleoside triphosphate hydrolases"/>
    <property type="match status" value="1"/>
</dbReference>
<dbReference type="PATRIC" id="fig|480391.4.peg.1661"/>
<dbReference type="Gene3D" id="3.40.50.300">
    <property type="entry name" value="P-loop containing nucleotide triphosphate hydrolases"/>
    <property type="match status" value="2"/>
</dbReference>
<dbReference type="Proteomes" id="UP000051249">
    <property type="component" value="Unassembled WGS sequence"/>
</dbReference>
<evidence type="ECO:0000259" key="3">
    <source>
        <dbReference type="Pfam" id="PF13514"/>
    </source>
</evidence>
<reference evidence="4 5" key="1">
    <citation type="journal article" date="2015" name="Genome Announc.">
        <title>Expanding the biotechnology potential of lactobacilli through comparative genomics of 213 strains and associated genera.</title>
        <authorList>
            <person name="Sun Z."/>
            <person name="Harris H.M."/>
            <person name="McCann A."/>
            <person name="Guo C."/>
            <person name="Argimon S."/>
            <person name="Zhang W."/>
            <person name="Yang X."/>
            <person name="Jeffery I.B."/>
            <person name="Cooney J.C."/>
            <person name="Kagawa T.F."/>
            <person name="Liu W."/>
            <person name="Song Y."/>
            <person name="Salvetti E."/>
            <person name="Wrobel A."/>
            <person name="Rasinkangas P."/>
            <person name="Parkhill J."/>
            <person name="Rea M.C."/>
            <person name="O'Sullivan O."/>
            <person name="Ritari J."/>
            <person name="Douillard F.P."/>
            <person name="Paul Ross R."/>
            <person name="Yang R."/>
            <person name="Briner A.E."/>
            <person name="Felis G.E."/>
            <person name="de Vos W.M."/>
            <person name="Barrangou R."/>
            <person name="Klaenhammer T.R."/>
            <person name="Caufield P.W."/>
            <person name="Cui Y."/>
            <person name="Zhang H."/>
            <person name="O'Toole P.W."/>
        </authorList>
    </citation>
    <scope>NUCLEOTIDE SEQUENCE [LARGE SCALE GENOMIC DNA]</scope>
    <source>
        <strain evidence="4 5">DSM 23026</strain>
    </source>
</reference>
<keyword evidence="2" id="KW-0472">Membrane</keyword>
<keyword evidence="2" id="KW-1133">Transmembrane helix</keyword>
<evidence type="ECO:0000256" key="2">
    <source>
        <dbReference type="SAM" id="Phobius"/>
    </source>
</evidence>
<feature type="coiled-coil region" evidence="1">
    <location>
        <begin position="185"/>
        <end position="243"/>
    </location>
</feature>
<feature type="domain" description="YhaN AAA" evidence="3">
    <location>
        <begin position="1"/>
        <end position="203"/>
    </location>
</feature>
<dbReference type="AlphaFoldDB" id="A0A0R2NIP9"/>
<organism evidence="4 5">
    <name type="scientific">Pediococcus argentinicus</name>
    <dbReference type="NCBI Taxonomy" id="480391"/>
    <lineage>
        <taxon>Bacteria</taxon>
        <taxon>Bacillati</taxon>
        <taxon>Bacillota</taxon>
        <taxon>Bacilli</taxon>
        <taxon>Lactobacillales</taxon>
        <taxon>Lactobacillaceae</taxon>
        <taxon>Pediococcus</taxon>
    </lineage>
</organism>
<keyword evidence="1" id="KW-0175">Coiled coil</keyword>